<feature type="domain" description="Fibronectin type-III" evidence="2">
    <location>
        <begin position="886"/>
        <end position="983"/>
    </location>
</feature>
<dbReference type="SUPFAM" id="SSF49265">
    <property type="entry name" value="Fibronectin type III"/>
    <property type="match status" value="2"/>
</dbReference>
<dbReference type="Gene3D" id="2.60.40.10">
    <property type="entry name" value="Immunoglobulins"/>
    <property type="match status" value="2"/>
</dbReference>
<name>A0A4C1YJQ1_EUMVA</name>
<evidence type="ECO:0000313" key="3">
    <source>
        <dbReference type="EMBL" id="GBP74849.1"/>
    </source>
</evidence>
<sequence length="1049" mass="118999">MPQRLDYQPKTDKSIRVFPRICHTMLCRSLATLKELENCDVILGNLRIILLEKTKKKDFVRLSFPNLRECNCGALPQTPTLKYFNASSPLTGSVEALLISYDKLLMIKYDVQKTLKFSGQMNLSQALHFFLVLLLRALRSQSTDLQNSSRSRDSTSEINRNRNRAQNYLFPEYSFGASKENMQRITEHLIVFRVRGLESLGQLFPNLARIRGEQLFDNYALVVHDMPNLREVGLYSLLKIDRGGVIVWASPTICFADTIDWKTIAPKTRHVLGPPGRGLTCTTTCTCSSNLYANYCWNNWIYKYTGRKGKVNEKYCFALSSCGALWKNGNASVFYRVQIANNVTKSVLDVEKTDGKLCSICRHYTYHEYCVSKCPDDTVLLEDNNYCLEKEYCRSLGRWEWNNTCIDKCPPDYIKVNRDGVDTCESCKDCDKTCEGRHYISKLEVLQTMERCVYINGSLIIHIRLLPEAMEELRKYLARVEEISDFMFIYDSMTITSLDFLPSLKRIKGRVLKDGMYSLIINDMLNLQNLFTYNVTKNLIIDNGTLSAYNNPMLCAEGLEVLSERFPIKPNSISIPPGKNGYSGNCAAVEVNLRITLINETSAVVTFTPVVGKNLTYSVLYVRLTHNITTFVVPESCSDSEWYVVLAPEDVIGEVNVELKSLRPASTYGLCIESYDHSTKHRIIARSSVANFTTLIGRPARPFITELVAPSAEAVVIRWVNHKDYKIHITHYQLDVKVIDIEEKDAEAKNHCMNIENLQMSEHDYSLHAVASRPPMEYDTACESMCGLLSTATIGAMVEEHFDFCSASGLDCDTSEADPPENETFRGYVKSVYFDSIPDGKTNSYEVGGLLPYRDYRFRLRACVDDVCSTSARRIVRTLAMKGADRVPNFSVLHYGDEGLYVQWEAPILPNGLVLAYTVQVKTKQSKSELGSRLPQVWCVGSSVRYIYINPEKSSVYSIRVCTATLASISACTDWTQVFVSPSKYWWWGGAILGVILCVLSSAISWKKYNVEDNIRLIENIETVDETEPPIFLSYSAPCIHYIPLNDPY</sequence>
<dbReference type="InterPro" id="IPR036941">
    <property type="entry name" value="Rcpt_L-dom_sf"/>
</dbReference>
<dbReference type="AlphaFoldDB" id="A0A4C1YJQ1"/>
<keyword evidence="1" id="KW-1133">Transmembrane helix</keyword>
<reference evidence="3 4" key="1">
    <citation type="journal article" date="2019" name="Commun. Biol.">
        <title>The bagworm genome reveals a unique fibroin gene that provides high tensile strength.</title>
        <authorList>
            <person name="Kono N."/>
            <person name="Nakamura H."/>
            <person name="Ohtoshi R."/>
            <person name="Tomita M."/>
            <person name="Numata K."/>
            <person name="Arakawa K."/>
        </authorList>
    </citation>
    <scope>NUCLEOTIDE SEQUENCE [LARGE SCALE GENOMIC DNA]</scope>
</reference>
<organism evidence="3 4">
    <name type="scientific">Eumeta variegata</name>
    <name type="common">Bagworm moth</name>
    <name type="synonym">Eumeta japonica</name>
    <dbReference type="NCBI Taxonomy" id="151549"/>
    <lineage>
        <taxon>Eukaryota</taxon>
        <taxon>Metazoa</taxon>
        <taxon>Ecdysozoa</taxon>
        <taxon>Arthropoda</taxon>
        <taxon>Hexapoda</taxon>
        <taxon>Insecta</taxon>
        <taxon>Pterygota</taxon>
        <taxon>Neoptera</taxon>
        <taxon>Endopterygota</taxon>
        <taxon>Lepidoptera</taxon>
        <taxon>Glossata</taxon>
        <taxon>Ditrysia</taxon>
        <taxon>Tineoidea</taxon>
        <taxon>Psychidae</taxon>
        <taxon>Oiketicinae</taxon>
        <taxon>Eumeta</taxon>
    </lineage>
</organism>
<dbReference type="InterPro" id="IPR009030">
    <property type="entry name" value="Growth_fac_rcpt_cys_sf"/>
</dbReference>
<evidence type="ECO:0000313" key="4">
    <source>
        <dbReference type="Proteomes" id="UP000299102"/>
    </source>
</evidence>
<feature type="transmembrane region" description="Helical" evidence="1">
    <location>
        <begin position="985"/>
        <end position="1006"/>
    </location>
</feature>
<evidence type="ECO:0000256" key="1">
    <source>
        <dbReference type="SAM" id="Phobius"/>
    </source>
</evidence>
<dbReference type="SUPFAM" id="SSF57184">
    <property type="entry name" value="Growth factor receptor domain"/>
    <property type="match status" value="1"/>
</dbReference>
<evidence type="ECO:0000259" key="2">
    <source>
        <dbReference type="PROSITE" id="PS50853"/>
    </source>
</evidence>
<keyword evidence="3" id="KW-0675">Receptor</keyword>
<gene>
    <name evidence="3" type="primary">Insrr</name>
    <name evidence="3" type="ORF">EVAR_55347_1</name>
</gene>
<dbReference type="CDD" id="cd00063">
    <property type="entry name" value="FN3"/>
    <property type="match status" value="1"/>
</dbReference>
<comment type="caution">
    <text evidence="3">The sequence shown here is derived from an EMBL/GenBank/DDBJ whole genome shotgun (WGS) entry which is preliminary data.</text>
</comment>
<keyword evidence="1" id="KW-0812">Transmembrane</keyword>
<proteinExistence type="predicted"/>
<dbReference type="Pfam" id="PF01030">
    <property type="entry name" value="Recep_L_domain"/>
    <property type="match status" value="2"/>
</dbReference>
<dbReference type="OrthoDB" id="6612654at2759"/>
<protein>
    <submittedName>
        <fullName evidence="3">Insulin receptor-related protein</fullName>
    </submittedName>
</protein>
<dbReference type="SMART" id="SM00060">
    <property type="entry name" value="FN3"/>
    <property type="match status" value="3"/>
</dbReference>
<dbReference type="InterPro" id="IPR036116">
    <property type="entry name" value="FN3_sf"/>
</dbReference>
<dbReference type="InterPro" id="IPR003961">
    <property type="entry name" value="FN3_dom"/>
</dbReference>
<keyword evidence="4" id="KW-1185">Reference proteome</keyword>
<dbReference type="InterPro" id="IPR000494">
    <property type="entry name" value="Rcpt_L-dom"/>
</dbReference>
<dbReference type="Proteomes" id="UP000299102">
    <property type="component" value="Unassembled WGS sequence"/>
</dbReference>
<dbReference type="EMBL" id="BGZK01001225">
    <property type="protein sequence ID" value="GBP74849.1"/>
    <property type="molecule type" value="Genomic_DNA"/>
</dbReference>
<dbReference type="Gene3D" id="3.80.20.20">
    <property type="entry name" value="Receptor L-domain"/>
    <property type="match status" value="3"/>
</dbReference>
<dbReference type="InterPro" id="IPR013783">
    <property type="entry name" value="Ig-like_fold"/>
</dbReference>
<accession>A0A4C1YJQ1</accession>
<dbReference type="SUPFAM" id="SSF52058">
    <property type="entry name" value="L domain-like"/>
    <property type="match status" value="3"/>
</dbReference>
<dbReference type="PROSITE" id="PS50853">
    <property type="entry name" value="FN3"/>
    <property type="match status" value="1"/>
</dbReference>
<keyword evidence="1" id="KW-0472">Membrane</keyword>
<dbReference type="STRING" id="151549.A0A4C1YJQ1"/>